<evidence type="ECO:0000313" key="2">
    <source>
        <dbReference type="Proteomes" id="UP000299102"/>
    </source>
</evidence>
<proteinExistence type="predicted"/>
<protein>
    <submittedName>
        <fullName evidence="1">Uncharacterized protein</fullName>
    </submittedName>
</protein>
<gene>
    <name evidence="1" type="ORF">EVAR_37224_1</name>
</gene>
<dbReference type="EMBL" id="BGZK01001098">
    <property type="protein sequence ID" value="GBP71129.1"/>
    <property type="molecule type" value="Genomic_DNA"/>
</dbReference>
<name>A0A4C1Y956_EUMVA</name>
<accession>A0A4C1Y956</accession>
<dbReference type="Proteomes" id="UP000299102">
    <property type="component" value="Unassembled WGS sequence"/>
</dbReference>
<sequence>MLPQESNGFVKEFLPGLVPGSSIVSGGNKSPYQGFGSSRPDYARANEDAARCGWPLDCTRACILESLALCILESQLPKYYKIMMYACASVTTPCAT</sequence>
<reference evidence="1 2" key="1">
    <citation type="journal article" date="2019" name="Commun. Biol.">
        <title>The bagworm genome reveals a unique fibroin gene that provides high tensile strength.</title>
        <authorList>
            <person name="Kono N."/>
            <person name="Nakamura H."/>
            <person name="Ohtoshi R."/>
            <person name="Tomita M."/>
            <person name="Numata K."/>
            <person name="Arakawa K."/>
        </authorList>
    </citation>
    <scope>NUCLEOTIDE SEQUENCE [LARGE SCALE GENOMIC DNA]</scope>
</reference>
<evidence type="ECO:0000313" key="1">
    <source>
        <dbReference type="EMBL" id="GBP71129.1"/>
    </source>
</evidence>
<dbReference type="AlphaFoldDB" id="A0A4C1Y956"/>
<organism evidence="1 2">
    <name type="scientific">Eumeta variegata</name>
    <name type="common">Bagworm moth</name>
    <name type="synonym">Eumeta japonica</name>
    <dbReference type="NCBI Taxonomy" id="151549"/>
    <lineage>
        <taxon>Eukaryota</taxon>
        <taxon>Metazoa</taxon>
        <taxon>Ecdysozoa</taxon>
        <taxon>Arthropoda</taxon>
        <taxon>Hexapoda</taxon>
        <taxon>Insecta</taxon>
        <taxon>Pterygota</taxon>
        <taxon>Neoptera</taxon>
        <taxon>Endopterygota</taxon>
        <taxon>Lepidoptera</taxon>
        <taxon>Glossata</taxon>
        <taxon>Ditrysia</taxon>
        <taxon>Tineoidea</taxon>
        <taxon>Psychidae</taxon>
        <taxon>Oiketicinae</taxon>
        <taxon>Eumeta</taxon>
    </lineage>
</organism>
<comment type="caution">
    <text evidence="1">The sequence shown here is derived from an EMBL/GenBank/DDBJ whole genome shotgun (WGS) entry which is preliminary data.</text>
</comment>
<keyword evidence="2" id="KW-1185">Reference proteome</keyword>